<dbReference type="PANTHER" id="PTHR30061:SF50">
    <property type="entry name" value="MALTOSE_MALTODEXTRIN-BINDING PERIPLASMIC PROTEIN"/>
    <property type="match status" value="1"/>
</dbReference>
<dbReference type="RefSeq" id="WP_278012450.1">
    <property type="nucleotide sequence ID" value="NZ_CP121208.1"/>
</dbReference>
<evidence type="ECO:0000256" key="2">
    <source>
        <dbReference type="ARBA" id="ARBA00022448"/>
    </source>
</evidence>
<protein>
    <submittedName>
        <fullName evidence="5">Extracellular solute-binding protein</fullName>
    </submittedName>
</protein>
<accession>A0ABY8G287</accession>
<keyword evidence="2" id="KW-0813">Transport</keyword>
<proteinExistence type="inferred from homology"/>
<sequence length="414" mass="44172">MTITWKKAAGTVGALSMALGLAACGGNTTAKDGSKASGETKAVSLRVWSPQEDKDWMTAQQKAFEKAHPEYKITWKNDVVSEADVRKTVQQDPSAAADVYMFANDQLGTLVDFGAIGQLGENEAKQVKEQNDDVMVQSVTGTDGKLYGVPFTGNTWFMYYNKAKLSADDVKSFDTMLEKAKVSFPLDNAWYIQSFYSKAADLKFFGDGTKAEEAIKLDPAKAGKVTAYLANVVANKNFVNDKDGSGLGGMKAGNVDVVFSGTWDAENVKKALGDNYAATVPPMIKVDGTDYQMDAFAGSKAIGYNPKTKEVKAASQFAAFLGSKDAQKAHYEMRGIVPTDKSLASEIKADDLAAKAQVDTIAKASILQPTIAAMGAWWDPAGALGAGLVNKEVTPDNAVAKVAPFVEQLAKATK</sequence>
<dbReference type="Gene3D" id="3.40.190.10">
    <property type="entry name" value="Periplasmic binding protein-like II"/>
    <property type="match status" value="2"/>
</dbReference>
<evidence type="ECO:0000256" key="1">
    <source>
        <dbReference type="ARBA" id="ARBA00008520"/>
    </source>
</evidence>
<dbReference type="SUPFAM" id="SSF53850">
    <property type="entry name" value="Periplasmic binding protein-like II"/>
    <property type="match status" value="1"/>
</dbReference>
<dbReference type="PANTHER" id="PTHR30061">
    <property type="entry name" value="MALTOSE-BINDING PERIPLASMIC PROTEIN"/>
    <property type="match status" value="1"/>
</dbReference>
<keyword evidence="6" id="KW-1185">Reference proteome</keyword>
<dbReference type="Pfam" id="PF13416">
    <property type="entry name" value="SBP_bac_8"/>
    <property type="match status" value="1"/>
</dbReference>
<evidence type="ECO:0000256" key="4">
    <source>
        <dbReference type="SAM" id="SignalP"/>
    </source>
</evidence>
<reference evidence="5 6" key="1">
    <citation type="submission" date="2023-03" db="EMBL/GenBank/DDBJ databases">
        <title>Complete genome of Arcanobacterium canis strain DSM 25104 isolated in 2010 from a canine otitis externa in Germany.</title>
        <authorList>
            <person name="Borowiak M."/>
            <person name="Kreitlow A."/>
            <person name="Malorny B."/>
            <person name="Laemmler C."/>
            <person name="Prenger-Berninghoff E."/>
            <person name="Ploetz M."/>
            <person name="Abdulmawjood A."/>
        </authorList>
    </citation>
    <scope>NUCLEOTIDE SEQUENCE [LARGE SCALE GENOMIC DNA]</scope>
    <source>
        <strain evidence="5 6">DSM 25104</strain>
    </source>
</reference>
<dbReference type="Proteomes" id="UP001215216">
    <property type="component" value="Chromosome"/>
</dbReference>
<dbReference type="PROSITE" id="PS51257">
    <property type="entry name" value="PROKAR_LIPOPROTEIN"/>
    <property type="match status" value="1"/>
</dbReference>
<organism evidence="5 6">
    <name type="scientific">Arcanobacterium canis</name>
    <dbReference type="NCBI Taxonomy" id="999183"/>
    <lineage>
        <taxon>Bacteria</taxon>
        <taxon>Bacillati</taxon>
        <taxon>Actinomycetota</taxon>
        <taxon>Actinomycetes</taxon>
        <taxon>Actinomycetales</taxon>
        <taxon>Actinomycetaceae</taxon>
        <taxon>Arcanobacterium</taxon>
    </lineage>
</organism>
<feature type="chain" id="PRO_5046173134" evidence="4">
    <location>
        <begin position="23"/>
        <end position="414"/>
    </location>
</feature>
<keyword evidence="3 4" id="KW-0732">Signal</keyword>
<name>A0ABY8G287_9ACTO</name>
<feature type="signal peptide" evidence="4">
    <location>
        <begin position="1"/>
        <end position="22"/>
    </location>
</feature>
<comment type="similarity">
    <text evidence="1">Belongs to the bacterial solute-binding protein 1 family.</text>
</comment>
<gene>
    <name evidence="5" type="ORF">P7079_06400</name>
</gene>
<evidence type="ECO:0000313" key="5">
    <source>
        <dbReference type="EMBL" id="WFM83024.1"/>
    </source>
</evidence>
<evidence type="ECO:0000256" key="3">
    <source>
        <dbReference type="ARBA" id="ARBA00022729"/>
    </source>
</evidence>
<dbReference type="EMBL" id="CP121208">
    <property type="protein sequence ID" value="WFM83024.1"/>
    <property type="molecule type" value="Genomic_DNA"/>
</dbReference>
<evidence type="ECO:0000313" key="6">
    <source>
        <dbReference type="Proteomes" id="UP001215216"/>
    </source>
</evidence>
<dbReference type="InterPro" id="IPR006059">
    <property type="entry name" value="SBP"/>
</dbReference>